<accession>A0A849ARH2</accession>
<sequence length="65" mass="7292">MKVNVDRTLCENHGQCTIAAPDVFRLDDDGVLQYTEEFSEDQLDEVEEAIDVCPVQAIFLESDGD</sequence>
<dbReference type="GO" id="GO:0009055">
    <property type="term" value="F:electron transfer activity"/>
    <property type="evidence" value="ECO:0007669"/>
    <property type="project" value="UniProtKB-UniRule"/>
</dbReference>
<dbReference type="Proteomes" id="UP000549517">
    <property type="component" value="Unassembled WGS sequence"/>
</dbReference>
<comment type="cofactor">
    <cofactor evidence="1">
        <name>[3Fe-4S] cluster</name>
        <dbReference type="ChEBI" id="CHEBI:21137"/>
    </cofactor>
</comment>
<evidence type="ECO:0000256" key="2">
    <source>
        <dbReference type="ARBA" id="ARBA00022448"/>
    </source>
</evidence>
<keyword evidence="5 8" id="KW-0408">Iron</keyword>
<dbReference type="SUPFAM" id="SSF54862">
    <property type="entry name" value="4Fe-4S ferredoxins"/>
    <property type="match status" value="1"/>
</dbReference>
<dbReference type="Pfam" id="PF13459">
    <property type="entry name" value="Fer4_15"/>
    <property type="match status" value="1"/>
</dbReference>
<keyword evidence="4 8" id="KW-0249">Electron transport</keyword>
<keyword evidence="6 8" id="KW-0411">Iron-sulfur</keyword>
<organism evidence="9 10">
    <name type="scientific">Brevibacterium luteolum</name>
    <dbReference type="NCBI Taxonomy" id="199591"/>
    <lineage>
        <taxon>Bacteria</taxon>
        <taxon>Bacillati</taxon>
        <taxon>Actinomycetota</taxon>
        <taxon>Actinomycetes</taxon>
        <taxon>Micrococcales</taxon>
        <taxon>Brevibacteriaceae</taxon>
        <taxon>Brevibacterium</taxon>
    </lineage>
</organism>
<name>A0A849ARH2_9MICO</name>
<evidence type="ECO:0000256" key="8">
    <source>
        <dbReference type="RuleBase" id="RU368020"/>
    </source>
</evidence>
<dbReference type="InterPro" id="IPR051269">
    <property type="entry name" value="Fe-S_cluster_ET"/>
</dbReference>
<gene>
    <name evidence="9" type="ORF">HLA91_03770</name>
</gene>
<keyword evidence="7" id="KW-0003">3Fe-4S</keyword>
<evidence type="ECO:0000256" key="5">
    <source>
        <dbReference type="ARBA" id="ARBA00023004"/>
    </source>
</evidence>
<dbReference type="InterPro" id="IPR001080">
    <property type="entry name" value="3Fe4S_ferredoxin"/>
</dbReference>
<evidence type="ECO:0000313" key="9">
    <source>
        <dbReference type="EMBL" id="NNG78495.1"/>
    </source>
</evidence>
<dbReference type="PRINTS" id="PR00352">
    <property type="entry name" value="3FE4SFRDOXIN"/>
</dbReference>
<dbReference type="PANTHER" id="PTHR36923">
    <property type="entry name" value="FERREDOXIN"/>
    <property type="match status" value="1"/>
</dbReference>
<comment type="caution">
    <text evidence="9">The sequence shown here is derived from an EMBL/GenBank/DDBJ whole genome shotgun (WGS) entry which is preliminary data.</text>
</comment>
<dbReference type="EMBL" id="JABEMC010000002">
    <property type="protein sequence ID" value="NNG78495.1"/>
    <property type="molecule type" value="Genomic_DNA"/>
</dbReference>
<protein>
    <recommendedName>
        <fullName evidence="8">Ferredoxin</fullName>
    </recommendedName>
</protein>
<keyword evidence="3 8" id="KW-0479">Metal-binding</keyword>
<evidence type="ECO:0000256" key="7">
    <source>
        <dbReference type="ARBA" id="ARBA00023291"/>
    </source>
</evidence>
<evidence type="ECO:0000256" key="1">
    <source>
        <dbReference type="ARBA" id="ARBA00001927"/>
    </source>
</evidence>
<evidence type="ECO:0000313" key="10">
    <source>
        <dbReference type="Proteomes" id="UP000549517"/>
    </source>
</evidence>
<dbReference type="GO" id="GO:0005506">
    <property type="term" value="F:iron ion binding"/>
    <property type="evidence" value="ECO:0007669"/>
    <property type="project" value="UniProtKB-UniRule"/>
</dbReference>
<dbReference type="PANTHER" id="PTHR36923:SF3">
    <property type="entry name" value="FERREDOXIN"/>
    <property type="match status" value="1"/>
</dbReference>
<keyword evidence="2 8" id="KW-0813">Transport</keyword>
<evidence type="ECO:0000256" key="3">
    <source>
        <dbReference type="ARBA" id="ARBA00022723"/>
    </source>
</evidence>
<evidence type="ECO:0000256" key="4">
    <source>
        <dbReference type="ARBA" id="ARBA00022982"/>
    </source>
</evidence>
<proteinExistence type="predicted"/>
<dbReference type="RefSeq" id="WP_170273613.1">
    <property type="nucleotide sequence ID" value="NZ_BAAAKH010000007.1"/>
</dbReference>
<evidence type="ECO:0000256" key="6">
    <source>
        <dbReference type="ARBA" id="ARBA00023014"/>
    </source>
</evidence>
<dbReference type="Gene3D" id="3.30.70.20">
    <property type="match status" value="1"/>
</dbReference>
<dbReference type="GO" id="GO:0051538">
    <property type="term" value="F:3 iron, 4 sulfur cluster binding"/>
    <property type="evidence" value="ECO:0007669"/>
    <property type="project" value="UniProtKB-KW"/>
</dbReference>
<comment type="function">
    <text evidence="8">Ferredoxins are iron-sulfur proteins that transfer electrons in a wide variety of metabolic reactions.</text>
</comment>
<reference evidence="9 10" key="1">
    <citation type="submission" date="2020-05" db="EMBL/GenBank/DDBJ databases">
        <title>MicrobeNet Type strains.</title>
        <authorList>
            <person name="Nicholson A.C."/>
        </authorList>
    </citation>
    <scope>NUCLEOTIDE SEQUENCE [LARGE SCALE GENOMIC DNA]</scope>
    <source>
        <strain evidence="9 10">CCUG 46604</strain>
    </source>
</reference>
<dbReference type="AlphaFoldDB" id="A0A849ARH2"/>